<dbReference type="GeneID" id="16017103"/>
<dbReference type="RefSeq" id="YP_008144773.1">
    <property type="nucleotide sequence ID" value="NC_021618.1"/>
</dbReference>
<gene>
    <name evidence="1" type="primary">orf32</name>
</gene>
<organism evidence="1">
    <name type="scientific">Phyllymenia taiwanensis</name>
    <dbReference type="NCBI Taxonomy" id="1260292"/>
    <lineage>
        <taxon>Eukaryota</taxon>
        <taxon>Rhodophyta</taxon>
        <taxon>Florideophyceae</taxon>
        <taxon>Rhodymeniophycidae</taxon>
        <taxon>Halymeniales</taxon>
        <taxon>Halymeniaceae</taxon>
        <taxon>Phyllymenia</taxon>
    </lineage>
</organism>
<proteinExistence type="predicted"/>
<protein>
    <submittedName>
        <fullName evidence="1">Uncharacterized protein</fullName>
    </submittedName>
</protein>
<name>R9XXU2_9FLOR</name>
<accession>R9XXU2</accession>
<dbReference type="Pfam" id="PF07112">
    <property type="entry name" value="DUF1368"/>
    <property type="match status" value="1"/>
</dbReference>
<dbReference type="InterPro" id="IPR010778">
    <property type="entry name" value="DUF1368"/>
</dbReference>
<reference evidence="1" key="2">
    <citation type="submission" date="2013-04" db="EMBL/GenBank/DDBJ databases">
        <authorList>
            <person name="DePriest M.S.Jr."/>
            <person name="Bhattacharya D."/>
            <person name="Lopez-Bautista J.M."/>
        </authorList>
    </citation>
    <scope>NUCLEOTIDE SEQUENCE</scope>
</reference>
<dbReference type="EMBL" id="KC894740">
    <property type="protein sequence ID" value="AGO19804.1"/>
    <property type="molecule type" value="Genomic_DNA"/>
</dbReference>
<keyword evidence="1" id="KW-0934">Plastid</keyword>
<evidence type="ECO:0000313" key="1">
    <source>
        <dbReference type="EMBL" id="AGO19804.1"/>
    </source>
</evidence>
<geneLocation type="plastid" evidence="1"/>
<dbReference type="AlphaFoldDB" id="R9XXU2"/>
<sequence>MSFGKQVIKNSPIHKGVKDLINYDNFTKTNSKSNKKYSKFIIELNFLTFNIIKQSNYHYNFLILHHRNLLPNSQLHLLYNYLCLQIILRAKFFTEITLSELLTIFWPTTNNSSTKRTRKQAHFIFFFSKNQE</sequence>
<reference evidence="1" key="1">
    <citation type="journal article" date="2013" name="PLoS ONE">
        <title>The Plastid Genome of the Red Macroalga Grateloupia taiwanensis (Halymeniaceae).</title>
        <authorList>
            <person name="Depriest M.S."/>
            <person name="Bhattacharya D."/>
            <person name="Lopez-Bautista J.M."/>
        </authorList>
    </citation>
    <scope>NUCLEOTIDE SEQUENCE</scope>
</reference>